<reference evidence="1 2" key="1">
    <citation type="submission" date="2014-07" db="EMBL/GenBank/DDBJ databases">
        <authorList>
            <person name="Harkins D.M."/>
            <person name="Lesho E."/>
            <person name="Waterman P.E."/>
            <person name="Chan A."/>
            <person name="Fouts D.E."/>
        </authorList>
    </citation>
    <scope>NUCLEOTIDE SEQUENCE [LARGE SCALE GENOMIC DNA]</scope>
    <source>
        <strain evidence="1 2">MRSN 3527</strain>
    </source>
</reference>
<gene>
    <name evidence="1" type="ORF">T630_2888</name>
</gene>
<evidence type="ECO:0000313" key="1">
    <source>
        <dbReference type="EMBL" id="KLT84369.1"/>
    </source>
</evidence>
<proteinExistence type="predicted"/>
<protein>
    <submittedName>
        <fullName evidence="1">Uncharacterized protein</fullName>
    </submittedName>
</protein>
<dbReference type="EMBL" id="JPHZ01000035">
    <property type="protein sequence ID" value="KLT84369.1"/>
    <property type="molecule type" value="Genomic_DNA"/>
</dbReference>
<name>A0A0J0ZPV1_ACIBA</name>
<dbReference type="AlphaFoldDB" id="A0A0J0ZPV1"/>
<comment type="caution">
    <text evidence="1">The sequence shown here is derived from an EMBL/GenBank/DDBJ whole genome shotgun (WGS) entry which is preliminary data.</text>
</comment>
<accession>A0A0J0ZPV1</accession>
<organism evidence="1 2">
    <name type="scientific">Acinetobacter baumannii MRSN 3527</name>
    <dbReference type="NCBI Taxonomy" id="1409923"/>
    <lineage>
        <taxon>Bacteria</taxon>
        <taxon>Pseudomonadati</taxon>
        <taxon>Pseudomonadota</taxon>
        <taxon>Gammaproteobacteria</taxon>
        <taxon>Moraxellales</taxon>
        <taxon>Moraxellaceae</taxon>
        <taxon>Acinetobacter</taxon>
        <taxon>Acinetobacter calcoaceticus/baumannii complex</taxon>
    </lineage>
</organism>
<sequence length="44" mass="5056">MPVKKPVMTNFAYLELGNFRPNATTLASLIVVSLIYKDFYDLNF</sequence>
<dbReference type="Proteomes" id="UP000036122">
    <property type="component" value="Unassembled WGS sequence"/>
</dbReference>
<dbReference type="PATRIC" id="fig|1409923.3.peg.3945"/>
<evidence type="ECO:0000313" key="2">
    <source>
        <dbReference type="Proteomes" id="UP000036122"/>
    </source>
</evidence>